<dbReference type="HOGENOM" id="CLU_121334_0_2_2"/>
<keyword evidence="1" id="KW-0472">Membrane</keyword>
<dbReference type="PANTHER" id="PTHR34703">
    <property type="entry name" value="ANTIPORTER SUBUNIT MNHG2-RELATED"/>
    <property type="match status" value="1"/>
</dbReference>
<feature type="transmembrane region" description="Helical" evidence="1">
    <location>
        <begin position="6"/>
        <end position="28"/>
    </location>
</feature>
<dbReference type="GeneID" id="7170660"/>
<dbReference type="EMBL" id="CP001140">
    <property type="protein sequence ID" value="ACL10740.1"/>
    <property type="molecule type" value="Genomic_DNA"/>
</dbReference>
<reference evidence="2 3" key="1">
    <citation type="journal article" date="2009" name="J. Bacteriol.">
        <title>Complete genome sequence of the anaerobic, protein-degrading hyperthermophilic crenarchaeon Desulfurococcus kamchatkensis.</title>
        <authorList>
            <person name="Ravin N.V."/>
            <person name="Mardanov A.V."/>
            <person name="Beletsky A.V."/>
            <person name="Kublanov I.V."/>
            <person name="Kolganova T.V."/>
            <person name="Lebedinsky A.V."/>
            <person name="Chernyh N.A."/>
            <person name="Bonch-Osmolovskaya E.A."/>
            <person name="Skryabin K.G."/>
        </authorList>
    </citation>
    <scope>NUCLEOTIDE SEQUENCE [LARGE SCALE GENOMIC DNA]</scope>
    <source>
        <strain evidence="3">DSM 18924 / JCM 16383 / VKM B-2413 / 1221n</strain>
    </source>
</reference>
<dbReference type="NCBIfam" id="TIGR01300">
    <property type="entry name" value="CPA3_mnhG_phaG"/>
    <property type="match status" value="1"/>
</dbReference>
<dbReference type="InterPro" id="IPR005133">
    <property type="entry name" value="PhaG_MnhG_YufB"/>
</dbReference>
<dbReference type="Pfam" id="PF03334">
    <property type="entry name" value="PhaG_MnhG_YufB"/>
    <property type="match status" value="1"/>
</dbReference>
<evidence type="ECO:0000256" key="1">
    <source>
        <dbReference type="SAM" id="Phobius"/>
    </source>
</evidence>
<feature type="transmembrane region" description="Helical" evidence="1">
    <location>
        <begin position="70"/>
        <end position="90"/>
    </location>
</feature>
<gene>
    <name evidence="2" type="ordered locus">DKAM_0414</name>
</gene>
<protein>
    <submittedName>
        <fullName evidence="2">Na+/H+ antiporter, MnhG subunit</fullName>
    </submittedName>
</protein>
<name>B8D3Q9_DESA1</name>
<sequence>MALVEIILEYVGLALLCLGAIASLIGAIGMHRLRNFYLRLHAATVITIWGGVYPIVGASILAIVMPELGVYRWFMAGAGFVTAFIILILAPAGSHALARAVHRSRTALVEPCIYDAIDSGMCVKKEVSTQ</sequence>
<dbReference type="PANTHER" id="PTHR34703:SF1">
    <property type="entry name" value="ANTIPORTER SUBUNIT MNHG2-RELATED"/>
    <property type="match status" value="1"/>
</dbReference>
<evidence type="ECO:0000313" key="3">
    <source>
        <dbReference type="Proteomes" id="UP000006903"/>
    </source>
</evidence>
<dbReference type="eggNOG" id="arCOG03082">
    <property type="taxonomic scope" value="Archaea"/>
</dbReference>
<dbReference type="Proteomes" id="UP000006903">
    <property type="component" value="Chromosome"/>
</dbReference>
<keyword evidence="1" id="KW-0812">Transmembrane</keyword>
<accession>B8D3Q9</accession>
<dbReference type="GO" id="GO:0015385">
    <property type="term" value="F:sodium:proton antiporter activity"/>
    <property type="evidence" value="ECO:0007669"/>
    <property type="project" value="TreeGrafter"/>
</dbReference>
<dbReference type="STRING" id="490899.DKAM_0414"/>
<dbReference type="AlphaFoldDB" id="B8D3Q9"/>
<proteinExistence type="predicted"/>
<organism evidence="2 3">
    <name type="scientific">Desulfurococcus amylolyticus (strain DSM 18924 / JCM 16383 / VKM B-2413 / 1221n)</name>
    <name type="common">Desulfurococcus kamchatkensis</name>
    <dbReference type="NCBI Taxonomy" id="490899"/>
    <lineage>
        <taxon>Archaea</taxon>
        <taxon>Thermoproteota</taxon>
        <taxon>Thermoprotei</taxon>
        <taxon>Desulfurococcales</taxon>
        <taxon>Desulfurococcaceae</taxon>
        <taxon>Desulfurococcus</taxon>
    </lineage>
</organism>
<keyword evidence="1" id="KW-1133">Transmembrane helix</keyword>
<evidence type="ECO:0000313" key="2">
    <source>
        <dbReference type="EMBL" id="ACL10740.1"/>
    </source>
</evidence>
<feature type="transmembrane region" description="Helical" evidence="1">
    <location>
        <begin position="40"/>
        <end position="64"/>
    </location>
</feature>
<dbReference type="KEGG" id="dka:DKAM_0414"/>
<dbReference type="RefSeq" id="WP_012608082.1">
    <property type="nucleotide sequence ID" value="NC_011766.1"/>
</dbReference>